<dbReference type="PANTHER" id="PTHR47424">
    <property type="entry name" value="REGULATORY PROTEIN GAL4"/>
    <property type="match status" value="1"/>
</dbReference>
<feature type="region of interest" description="Disordered" evidence="6">
    <location>
        <begin position="92"/>
        <end position="142"/>
    </location>
</feature>
<dbReference type="SMART" id="SM00906">
    <property type="entry name" value="Fungal_trans"/>
    <property type="match status" value="1"/>
</dbReference>
<name>A0A1L9R7V0_ASPWE</name>
<dbReference type="GO" id="GO:0000978">
    <property type="term" value="F:RNA polymerase II cis-regulatory region sequence-specific DNA binding"/>
    <property type="evidence" value="ECO:0007669"/>
    <property type="project" value="TreeGrafter"/>
</dbReference>
<evidence type="ECO:0000313" key="9">
    <source>
        <dbReference type="Proteomes" id="UP000184383"/>
    </source>
</evidence>
<proteinExistence type="predicted"/>
<dbReference type="EMBL" id="KV878216">
    <property type="protein sequence ID" value="OJJ30984.1"/>
    <property type="molecule type" value="Genomic_DNA"/>
</dbReference>
<dbReference type="AlphaFoldDB" id="A0A1L9R7V0"/>
<keyword evidence="2" id="KW-0805">Transcription regulation</keyword>
<dbReference type="InterPro" id="IPR007219">
    <property type="entry name" value="XnlR_reg_dom"/>
</dbReference>
<keyword evidence="1" id="KW-0479">Metal-binding</keyword>
<dbReference type="VEuPathDB" id="FungiDB:ASPWEDRAFT_674520"/>
<evidence type="ECO:0000256" key="4">
    <source>
        <dbReference type="ARBA" id="ARBA00023163"/>
    </source>
</evidence>
<keyword evidence="5" id="KW-0539">Nucleus</keyword>
<dbReference type="GO" id="GO:0006351">
    <property type="term" value="P:DNA-templated transcription"/>
    <property type="evidence" value="ECO:0007669"/>
    <property type="project" value="InterPro"/>
</dbReference>
<dbReference type="CDD" id="cd12148">
    <property type="entry name" value="fungal_TF_MHR"/>
    <property type="match status" value="1"/>
</dbReference>
<keyword evidence="4" id="KW-0804">Transcription</keyword>
<dbReference type="PROSITE" id="PS50048">
    <property type="entry name" value="ZN2_CY6_FUNGAL_2"/>
    <property type="match status" value="1"/>
</dbReference>
<dbReference type="GO" id="GO:0008270">
    <property type="term" value="F:zinc ion binding"/>
    <property type="evidence" value="ECO:0007669"/>
    <property type="project" value="InterPro"/>
</dbReference>
<feature type="domain" description="Zn(2)-C6 fungal-type" evidence="7">
    <location>
        <begin position="20"/>
        <end position="53"/>
    </location>
</feature>
<dbReference type="PANTHER" id="PTHR47424:SF3">
    <property type="entry name" value="REGULATORY PROTEIN GAL4"/>
    <property type="match status" value="1"/>
</dbReference>
<sequence length="856" mass="95251">MPPRTSGIRKPGSRRKIALACEPCREKKVRCDGKKPICGPCERRSYTIERCVFKAENARSASNDEYLGVLHKRIRDLEELCSKGGIVVPPAASQDPIEVERSTGAPSFGIPAEDTRLESSEPEEPVLDSAPTPGIAQPEPEDAASSILPNLEQTNNIPAGPRELIRPREEIYRAVPSISHTSGLQDCRITQTYNDSVYTSSPLDPRSNVTAMGAISVADDTEGASPRQQYYGSSSVASFMRLAKDSMPVRSYMQSITRHESLSETAQASNPHDTSAMLRGLYKPSPRFQFDDFSLPPRPLADHLLDCYWERVHCLYPFFHRPSFEQAYENLWGSSKQPQHKLCELNIGLGGIFDTKPNSIIMHCALNAMFALGCHFSDIPPTEREAASYSFFLRSKNFVGLDLLEYGTIGVVQTLLVLALLLQSTPYPARCWNAIGLACRVAQGLGLHEETTGQESIKPLEREVRRRTWNGCVLMDMIVSMTYGRPSMISHLSPVPPPTSVSSCQSNDPCTVSGQECDHKLDRMAYFVSAIELYRILDWILSDIYNAWRTRTCKHACQSCDNTKKGGLDVIIEIDNTLSLYESNLPSFLNWTGQQPLKSVDGPNASIFERQRNVLHARFIHLRLLLYRPMFTQLCSEKVGNARRSGQSVHGKDETSILLEKNILYASASVNCAAVCVMAVVDLISLVYSTYQTSATDAWWYNGFYTSTAGFVLIMSYPCRSILNLPNPGVVEESWRKCEQILSYMSSFSISARSTLHFLQATHHQIVQHYSGSNQSSNSFAAGTANAHQDRSRPATQHGYSGEPYGADTPRQSDIPGPSNNAFMSWDEMGYGPDEFGFLGRFDMPDITSWFSDMPG</sequence>
<dbReference type="GO" id="GO:0005634">
    <property type="term" value="C:nucleus"/>
    <property type="evidence" value="ECO:0007669"/>
    <property type="project" value="TreeGrafter"/>
</dbReference>
<reference evidence="9" key="1">
    <citation type="journal article" date="2017" name="Genome Biol.">
        <title>Comparative genomics reveals high biological diversity and specific adaptations in the industrially and medically important fungal genus Aspergillus.</title>
        <authorList>
            <person name="de Vries R.P."/>
            <person name="Riley R."/>
            <person name="Wiebenga A."/>
            <person name="Aguilar-Osorio G."/>
            <person name="Amillis S."/>
            <person name="Uchima C.A."/>
            <person name="Anderluh G."/>
            <person name="Asadollahi M."/>
            <person name="Askin M."/>
            <person name="Barry K."/>
            <person name="Battaglia E."/>
            <person name="Bayram O."/>
            <person name="Benocci T."/>
            <person name="Braus-Stromeyer S.A."/>
            <person name="Caldana C."/>
            <person name="Canovas D."/>
            <person name="Cerqueira G.C."/>
            <person name="Chen F."/>
            <person name="Chen W."/>
            <person name="Choi C."/>
            <person name="Clum A."/>
            <person name="Dos Santos R.A."/>
            <person name="Damasio A.R."/>
            <person name="Diallinas G."/>
            <person name="Emri T."/>
            <person name="Fekete E."/>
            <person name="Flipphi M."/>
            <person name="Freyberg S."/>
            <person name="Gallo A."/>
            <person name="Gournas C."/>
            <person name="Habgood R."/>
            <person name="Hainaut M."/>
            <person name="Harispe M.L."/>
            <person name="Henrissat B."/>
            <person name="Hilden K.S."/>
            <person name="Hope R."/>
            <person name="Hossain A."/>
            <person name="Karabika E."/>
            <person name="Karaffa L."/>
            <person name="Karanyi Z."/>
            <person name="Krasevec N."/>
            <person name="Kuo A."/>
            <person name="Kusch H."/>
            <person name="LaButti K."/>
            <person name="Lagendijk E.L."/>
            <person name="Lapidus A."/>
            <person name="Levasseur A."/>
            <person name="Lindquist E."/>
            <person name="Lipzen A."/>
            <person name="Logrieco A.F."/>
            <person name="MacCabe A."/>
            <person name="Maekelae M.R."/>
            <person name="Malavazi I."/>
            <person name="Melin P."/>
            <person name="Meyer V."/>
            <person name="Mielnichuk N."/>
            <person name="Miskei M."/>
            <person name="Molnar A.P."/>
            <person name="Mule G."/>
            <person name="Ngan C.Y."/>
            <person name="Orejas M."/>
            <person name="Orosz E."/>
            <person name="Ouedraogo J.P."/>
            <person name="Overkamp K.M."/>
            <person name="Park H.-S."/>
            <person name="Perrone G."/>
            <person name="Piumi F."/>
            <person name="Punt P.J."/>
            <person name="Ram A.F."/>
            <person name="Ramon A."/>
            <person name="Rauscher S."/>
            <person name="Record E."/>
            <person name="Riano-Pachon D.M."/>
            <person name="Robert V."/>
            <person name="Roehrig J."/>
            <person name="Ruller R."/>
            <person name="Salamov A."/>
            <person name="Salih N.S."/>
            <person name="Samson R.A."/>
            <person name="Sandor E."/>
            <person name="Sanguinetti M."/>
            <person name="Schuetze T."/>
            <person name="Sepcic K."/>
            <person name="Shelest E."/>
            <person name="Sherlock G."/>
            <person name="Sophianopoulou V."/>
            <person name="Squina F.M."/>
            <person name="Sun H."/>
            <person name="Susca A."/>
            <person name="Todd R.B."/>
            <person name="Tsang A."/>
            <person name="Unkles S.E."/>
            <person name="van de Wiele N."/>
            <person name="van Rossen-Uffink D."/>
            <person name="Oliveira J.V."/>
            <person name="Vesth T.C."/>
            <person name="Visser J."/>
            <person name="Yu J.-H."/>
            <person name="Zhou M."/>
            <person name="Andersen M.R."/>
            <person name="Archer D.B."/>
            <person name="Baker S.E."/>
            <person name="Benoit I."/>
            <person name="Brakhage A.A."/>
            <person name="Braus G.H."/>
            <person name="Fischer R."/>
            <person name="Frisvad J.C."/>
            <person name="Goldman G.H."/>
            <person name="Houbraken J."/>
            <person name="Oakley B."/>
            <person name="Pocsi I."/>
            <person name="Scazzocchio C."/>
            <person name="Seiboth B."/>
            <person name="vanKuyk P.A."/>
            <person name="Wortman J."/>
            <person name="Dyer P.S."/>
            <person name="Grigoriev I.V."/>
        </authorList>
    </citation>
    <scope>NUCLEOTIDE SEQUENCE [LARGE SCALE GENOMIC DNA]</scope>
    <source>
        <strain evidence="9">DTO 134E9</strain>
    </source>
</reference>
<dbReference type="InterPro" id="IPR036864">
    <property type="entry name" value="Zn2-C6_fun-type_DNA-bd_sf"/>
</dbReference>
<keyword evidence="9" id="KW-1185">Reference proteome</keyword>
<dbReference type="Pfam" id="PF00172">
    <property type="entry name" value="Zn_clus"/>
    <property type="match status" value="1"/>
</dbReference>
<organism evidence="8 9">
    <name type="scientific">Aspergillus wentii DTO 134E9</name>
    <dbReference type="NCBI Taxonomy" id="1073089"/>
    <lineage>
        <taxon>Eukaryota</taxon>
        <taxon>Fungi</taxon>
        <taxon>Dikarya</taxon>
        <taxon>Ascomycota</taxon>
        <taxon>Pezizomycotina</taxon>
        <taxon>Eurotiomycetes</taxon>
        <taxon>Eurotiomycetidae</taxon>
        <taxon>Eurotiales</taxon>
        <taxon>Aspergillaceae</taxon>
        <taxon>Aspergillus</taxon>
        <taxon>Aspergillus subgen. Cremei</taxon>
    </lineage>
</organism>
<dbReference type="STRING" id="1073089.A0A1L9R7V0"/>
<evidence type="ECO:0000256" key="6">
    <source>
        <dbReference type="SAM" id="MobiDB-lite"/>
    </source>
</evidence>
<dbReference type="InterPro" id="IPR001138">
    <property type="entry name" value="Zn2Cys6_DnaBD"/>
</dbReference>
<dbReference type="CDD" id="cd00067">
    <property type="entry name" value="GAL4"/>
    <property type="match status" value="1"/>
</dbReference>
<evidence type="ECO:0000256" key="2">
    <source>
        <dbReference type="ARBA" id="ARBA00023015"/>
    </source>
</evidence>
<dbReference type="GO" id="GO:0000981">
    <property type="term" value="F:DNA-binding transcription factor activity, RNA polymerase II-specific"/>
    <property type="evidence" value="ECO:0007669"/>
    <property type="project" value="InterPro"/>
</dbReference>
<dbReference type="Pfam" id="PF04082">
    <property type="entry name" value="Fungal_trans"/>
    <property type="match status" value="1"/>
</dbReference>
<keyword evidence="3" id="KW-0238">DNA-binding</keyword>
<dbReference type="InterPro" id="IPR051127">
    <property type="entry name" value="Fungal_SecMet_Regulators"/>
</dbReference>
<gene>
    <name evidence="8" type="ORF">ASPWEDRAFT_674520</name>
</gene>
<dbReference type="Proteomes" id="UP000184383">
    <property type="component" value="Unassembled WGS sequence"/>
</dbReference>
<dbReference type="Gene3D" id="4.10.240.10">
    <property type="entry name" value="Zn(2)-C6 fungal-type DNA-binding domain"/>
    <property type="match status" value="1"/>
</dbReference>
<dbReference type="SUPFAM" id="SSF57701">
    <property type="entry name" value="Zn2/Cys6 DNA-binding domain"/>
    <property type="match status" value="1"/>
</dbReference>
<dbReference type="OrthoDB" id="424974at2759"/>
<evidence type="ECO:0000256" key="3">
    <source>
        <dbReference type="ARBA" id="ARBA00023125"/>
    </source>
</evidence>
<dbReference type="RefSeq" id="XP_040684661.1">
    <property type="nucleotide sequence ID" value="XM_040838912.1"/>
</dbReference>
<protein>
    <recommendedName>
        <fullName evidence="7">Zn(2)-C6 fungal-type domain-containing protein</fullName>
    </recommendedName>
</protein>
<accession>A0A1L9R7V0</accession>
<dbReference type="GO" id="GO:0000435">
    <property type="term" value="P:positive regulation of transcription from RNA polymerase II promoter by galactose"/>
    <property type="evidence" value="ECO:0007669"/>
    <property type="project" value="TreeGrafter"/>
</dbReference>
<evidence type="ECO:0000259" key="7">
    <source>
        <dbReference type="PROSITE" id="PS50048"/>
    </source>
</evidence>
<evidence type="ECO:0000313" key="8">
    <source>
        <dbReference type="EMBL" id="OJJ30984.1"/>
    </source>
</evidence>
<evidence type="ECO:0000256" key="5">
    <source>
        <dbReference type="ARBA" id="ARBA00023242"/>
    </source>
</evidence>
<feature type="region of interest" description="Disordered" evidence="6">
    <location>
        <begin position="777"/>
        <end position="820"/>
    </location>
</feature>
<dbReference type="SMART" id="SM00066">
    <property type="entry name" value="GAL4"/>
    <property type="match status" value="1"/>
</dbReference>
<dbReference type="GeneID" id="63754760"/>
<evidence type="ECO:0000256" key="1">
    <source>
        <dbReference type="ARBA" id="ARBA00022723"/>
    </source>
</evidence>